<sequence length="97" mass="11469">MNFILHPEAENDLREAAEFYRQRAGSRLSRALIEEFEHTINLLLQHPKLGTPWRHDTRMLVLKRFPYSVIYREVSDQIVVVAVAHPSRRPGYWSGRK</sequence>
<dbReference type="InterPro" id="IPR051803">
    <property type="entry name" value="TA_system_RelE-like_toxin"/>
</dbReference>
<organism evidence="3 4">
    <name type="scientific">Undibacterium amnicola</name>
    <dbReference type="NCBI Taxonomy" id="1834038"/>
    <lineage>
        <taxon>Bacteria</taxon>
        <taxon>Pseudomonadati</taxon>
        <taxon>Pseudomonadota</taxon>
        <taxon>Betaproteobacteria</taxon>
        <taxon>Burkholderiales</taxon>
        <taxon>Oxalobacteraceae</taxon>
        <taxon>Undibacterium</taxon>
    </lineage>
</organism>
<evidence type="ECO:0000256" key="2">
    <source>
        <dbReference type="ARBA" id="ARBA00022649"/>
    </source>
</evidence>
<reference evidence="3 4" key="1">
    <citation type="submission" date="2020-08" db="EMBL/GenBank/DDBJ databases">
        <title>Novel species isolated from subtropical streams in China.</title>
        <authorList>
            <person name="Lu H."/>
        </authorList>
    </citation>
    <scope>NUCLEOTIDE SEQUENCE [LARGE SCALE GENOMIC DNA]</scope>
    <source>
        <strain evidence="3 4">KCTC 52442</strain>
    </source>
</reference>
<dbReference type="InterPro" id="IPR007712">
    <property type="entry name" value="RelE/ParE_toxin"/>
</dbReference>
<protein>
    <submittedName>
        <fullName evidence="3">Type II toxin-antitoxin system RelE/ParE family toxin</fullName>
    </submittedName>
</protein>
<comment type="caution">
    <text evidence="3">The sequence shown here is derived from an EMBL/GenBank/DDBJ whole genome shotgun (WGS) entry which is preliminary data.</text>
</comment>
<dbReference type="Pfam" id="PF05016">
    <property type="entry name" value="ParE_toxin"/>
    <property type="match status" value="1"/>
</dbReference>
<proteinExistence type="inferred from homology"/>
<dbReference type="RefSeq" id="WP_186891808.1">
    <property type="nucleotide sequence ID" value="NZ_JACOFU010000006.1"/>
</dbReference>
<dbReference type="EMBL" id="JACOFU010000006">
    <property type="protein sequence ID" value="MBC3832759.1"/>
    <property type="molecule type" value="Genomic_DNA"/>
</dbReference>
<dbReference type="PANTHER" id="PTHR33755">
    <property type="entry name" value="TOXIN PARE1-RELATED"/>
    <property type="match status" value="1"/>
</dbReference>
<dbReference type="InterPro" id="IPR035093">
    <property type="entry name" value="RelE/ParE_toxin_dom_sf"/>
</dbReference>
<keyword evidence="4" id="KW-1185">Reference proteome</keyword>
<dbReference type="Proteomes" id="UP000643610">
    <property type="component" value="Unassembled WGS sequence"/>
</dbReference>
<evidence type="ECO:0000313" key="4">
    <source>
        <dbReference type="Proteomes" id="UP000643610"/>
    </source>
</evidence>
<comment type="similarity">
    <text evidence="1">Belongs to the RelE toxin family.</text>
</comment>
<gene>
    <name evidence="3" type="ORF">H8K33_14715</name>
</gene>
<keyword evidence="2" id="KW-1277">Toxin-antitoxin system</keyword>
<name>A0ABR6XTG3_9BURK</name>
<dbReference type="PANTHER" id="PTHR33755:SF8">
    <property type="entry name" value="TOXIN PARE2"/>
    <property type="match status" value="1"/>
</dbReference>
<dbReference type="Gene3D" id="3.30.2310.20">
    <property type="entry name" value="RelE-like"/>
    <property type="match status" value="1"/>
</dbReference>
<evidence type="ECO:0000256" key="1">
    <source>
        <dbReference type="ARBA" id="ARBA00006226"/>
    </source>
</evidence>
<accession>A0ABR6XTG3</accession>
<evidence type="ECO:0000313" key="3">
    <source>
        <dbReference type="EMBL" id="MBC3832759.1"/>
    </source>
</evidence>